<protein>
    <recommendedName>
        <fullName evidence="1">Peptidoglycan binding-like domain-containing protein</fullName>
    </recommendedName>
</protein>
<dbReference type="Pfam" id="PF01471">
    <property type="entry name" value="PG_binding_1"/>
    <property type="match status" value="1"/>
</dbReference>
<organism evidence="2 3">
    <name type="scientific">Candidatus Magnetoglobus multicellularis str. Araruama</name>
    <dbReference type="NCBI Taxonomy" id="890399"/>
    <lineage>
        <taxon>Bacteria</taxon>
        <taxon>Pseudomonadati</taxon>
        <taxon>Thermodesulfobacteriota</taxon>
        <taxon>Desulfobacteria</taxon>
        <taxon>Desulfobacterales</taxon>
        <taxon>Desulfobacteraceae</taxon>
        <taxon>Candidatus Magnetoglobus</taxon>
    </lineage>
</organism>
<dbReference type="EMBL" id="ATBP01002670">
    <property type="protein sequence ID" value="ETR65596.1"/>
    <property type="molecule type" value="Genomic_DNA"/>
</dbReference>
<evidence type="ECO:0000259" key="1">
    <source>
        <dbReference type="Pfam" id="PF01471"/>
    </source>
</evidence>
<dbReference type="Gene3D" id="1.10.101.10">
    <property type="entry name" value="PGBD-like superfamily/PGBD"/>
    <property type="match status" value="1"/>
</dbReference>
<gene>
    <name evidence="2" type="ORF">OMM_14003</name>
</gene>
<feature type="domain" description="Peptidoglycan binding-like" evidence="1">
    <location>
        <begin position="1"/>
        <end position="47"/>
    </location>
</feature>
<reference evidence="3" key="1">
    <citation type="submission" date="2012-11" db="EMBL/GenBank/DDBJ databases">
        <authorList>
            <person name="Lucero-Rivera Y.E."/>
            <person name="Tovar-Ramirez D."/>
        </authorList>
    </citation>
    <scope>NUCLEOTIDE SEQUENCE [LARGE SCALE GENOMIC DNA]</scope>
    <source>
        <strain evidence="3">Araruama</strain>
    </source>
</reference>
<dbReference type="InterPro" id="IPR002477">
    <property type="entry name" value="Peptidoglycan-bd-like"/>
</dbReference>
<evidence type="ECO:0000313" key="2">
    <source>
        <dbReference type="EMBL" id="ETR65596.1"/>
    </source>
</evidence>
<dbReference type="InterPro" id="IPR036366">
    <property type="entry name" value="PGBDSf"/>
</dbReference>
<dbReference type="AlphaFoldDB" id="A0A1V1NSY1"/>
<dbReference type="SUPFAM" id="SSF47090">
    <property type="entry name" value="PGBD-like"/>
    <property type="match status" value="1"/>
</dbReference>
<evidence type="ECO:0000313" key="3">
    <source>
        <dbReference type="Proteomes" id="UP000189670"/>
    </source>
</evidence>
<dbReference type="Proteomes" id="UP000189670">
    <property type="component" value="Unassembled WGS sequence"/>
</dbReference>
<proteinExistence type="predicted"/>
<accession>A0A1V1NSY1</accession>
<sequence>MLKDLGYSIEKVDGKKGPNTTRMIRRFQKANGLYSNGEINGSTIQALKNAVSRQNKPNRRGISISSTVPNGAAFHISGQQIYDQMTAVIIGIDRYQNLGRDDQLNYAVHDARGVAALLKDKYS</sequence>
<name>A0A1V1NSY1_9BACT</name>
<feature type="non-terminal residue" evidence="2">
    <location>
        <position position="123"/>
    </location>
</feature>
<comment type="caution">
    <text evidence="2">The sequence shown here is derived from an EMBL/GenBank/DDBJ whole genome shotgun (WGS) entry which is preliminary data.</text>
</comment>
<dbReference type="InterPro" id="IPR036365">
    <property type="entry name" value="PGBD-like_sf"/>
</dbReference>